<proteinExistence type="predicted"/>
<gene>
    <name evidence="2" type="ORF">STIAU_2396</name>
</gene>
<feature type="compositionally biased region" description="Basic and acidic residues" evidence="1">
    <location>
        <begin position="128"/>
        <end position="148"/>
    </location>
</feature>
<dbReference type="EMBL" id="AAMD01000048">
    <property type="protein sequence ID" value="EAU66749.1"/>
    <property type="molecule type" value="Genomic_DNA"/>
</dbReference>
<feature type="compositionally biased region" description="Low complexity" evidence="1">
    <location>
        <begin position="30"/>
        <end position="39"/>
    </location>
</feature>
<evidence type="ECO:0000313" key="2">
    <source>
        <dbReference type="EMBL" id="EAU66749.1"/>
    </source>
</evidence>
<feature type="region of interest" description="Disordered" evidence="1">
    <location>
        <begin position="292"/>
        <end position="312"/>
    </location>
</feature>
<reference evidence="2 3" key="1">
    <citation type="submission" date="2006-04" db="EMBL/GenBank/DDBJ databases">
        <authorList>
            <person name="Nierman W.C."/>
        </authorList>
    </citation>
    <scope>NUCLEOTIDE SEQUENCE [LARGE SCALE GENOMIC DNA]</scope>
    <source>
        <strain evidence="2 3">DW4/3-1</strain>
    </source>
</reference>
<organism evidence="2 3">
    <name type="scientific">Stigmatella aurantiaca (strain DW4/3-1)</name>
    <dbReference type="NCBI Taxonomy" id="378806"/>
    <lineage>
        <taxon>Bacteria</taxon>
        <taxon>Pseudomonadati</taxon>
        <taxon>Myxococcota</taxon>
        <taxon>Myxococcia</taxon>
        <taxon>Myxococcales</taxon>
        <taxon>Cystobacterineae</taxon>
        <taxon>Archangiaceae</taxon>
        <taxon>Stigmatella</taxon>
    </lineage>
</organism>
<sequence>MQRPQHERAHLGDVRGRVAQEVVPGGPGQPGHQPGSIGPWQRHLRARQREPHLTGNGLGQSPVHQPGHGLGERRHPLGPLAFLEGDRGIAPGTLKKERHPALGLAQLAQPAGVIRVDIGTLPAHHRGVRGEDDHLGDGPHRPPKDRAREGAIRRLARRPRVDEARLACLPHFQRHICQGVRGLAERVAGGGDSRVHGGIPVATGPHQLGHHPRVVPSKRGVGMGGEHQDTAQLQVRDALADLPHQGLGHGHQLQGDEAHAGLACLHDQGTGMNRWVRLSRLRAGRGITRHHRGERRMKGHFRRPRPQGSLPLKPVQQDWGALVPTPAPVPRGQSVGRAHGQENKGKQGFQELASRRHGLASLTPPTFRWARGSRESTPGFLCPPAHKGRRRPWLEYLATRRAFLVPLGAQKGVRRIPCAASSESSVIPRPPTWPTWACMRCNTAGRNRRALSRRMGTRCASTGRWGWWRTSSPRPPWRSCWAARPSATCATPPRAAASSRMPSPCAWSMRAGRCPWRTTATW</sequence>
<feature type="region of interest" description="Disordered" evidence="1">
    <location>
        <begin position="1"/>
        <end position="39"/>
    </location>
</feature>
<evidence type="ECO:0000256" key="1">
    <source>
        <dbReference type="SAM" id="MobiDB-lite"/>
    </source>
</evidence>
<feature type="compositionally biased region" description="Basic and acidic residues" evidence="1">
    <location>
        <begin position="1"/>
        <end position="18"/>
    </location>
</feature>
<accession>Q092V8</accession>
<feature type="region of interest" description="Disordered" evidence="1">
    <location>
        <begin position="52"/>
        <end position="76"/>
    </location>
</feature>
<name>Q092V8_STIAD</name>
<protein>
    <submittedName>
        <fullName evidence="2">Uncharacterized protein</fullName>
    </submittedName>
</protein>
<evidence type="ECO:0000313" key="3">
    <source>
        <dbReference type="Proteomes" id="UP000032702"/>
    </source>
</evidence>
<feature type="region of interest" description="Disordered" evidence="1">
    <location>
        <begin position="125"/>
        <end position="148"/>
    </location>
</feature>
<feature type="compositionally biased region" description="Basic residues" evidence="1">
    <location>
        <begin position="292"/>
        <end position="305"/>
    </location>
</feature>
<dbReference type="Proteomes" id="UP000032702">
    <property type="component" value="Unassembled WGS sequence"/>
</dbReference>
<dbReference type="AlphaFoldDB" id="Q092V8"/>
<comment type="caution">
    <text evidence="2">The sequence shown here is derived from an EMBL/GenBank/DDBJ whole genome shotgun (WGS) entry which is preliminary data.</text>
</comment>